<evidence type="ECO:0000313" key="6">
    <source>
        <dbReference type="Proteomes" id="UP000309450"/>
    </source>
</evidence>
<proteinExistence type="inferred from homology"/>
<keyword evidence="2" id="KW-0732">Signal</keyword>
<dbReference type="InterPro" id="IPR032789">
    <property type="entry name" value="T2SS-T3SS_pil_N"/>
</dbReference>
<dbReference type="PRINTS" id="PR01032">
    <property type="entry name" value="PHAGEIV"/>
</dbReference>
<feature type="chain" id="PRO_5020371682" evidence="2">
    <location>
        <begin position="30"/>
        <end position="470"/>
    </location>
</feature>
<feature type="signal peptide" evidence="2">
    <location>
        <begin position="1"/>
        <end position="29"/>
    </location>
</feature>
<dbReference type="PANTHER" id="PTHR30332:SF17">
    <property type="entry name" value="TYPE IV PILIATION SYSTEM PROTEIN DR_0774-RELATED"/>
    <property type="match status" value="1"/>
</dbReference>
<comment type="similarity">
    <text evidence="1">Belongs to the bacterial secretin family.</text>
</comment>
<dbReference type="InterPro" id="IPR050810">
    <property type="entry name" value="Bact_Secretion_Sys_Channel"/>
</dbReference>
<name>A0A4S3MKJ8_9RHOB</name>
<comment type="caution">
    <text evidence="5">The sequence shown here is derived from an EMBL/GenBank/DDBJ whole genome shotgun (WGS) entry which is preliminary data.</text>
</comment>
<organism evidence="5 6">
    <name type="scientific">Aliigemmobacter aestuarii</name>
    <dbReference type="NCBI Taxonomy" id="1445661"/>
    <lineage>
        <taxon>Bacteria</taxon>
        <taxon>Pseudomonadati</taxon>
        <taxon>Pseudomonadota</taxon>
        <taxon>Alphaproteobacteria</taxon>
        <taxon>Rhodobacterales</taxon>
        <taxon>Paracoccaceae</taxon>
        <taxon>Aliigemmobacter</taxon>
    </lineage>
</organism>
<evidence type="ECO:0000259" key="3">
    <source>
        <dbReference type="Pfam" id="PF00263"/>
    </source>
</evidence>
<dbReference type="OrthoDB" id="9775455at2"/>
<reference evidence="5 6" key="1">
    <citation type="submission" date="2019-04" db="EMBL/GenBank/DDBJ databases">
        <title>Draft genome sequence of Gemmobacter aestuarii sp. nov.</title>
        <authorList>
            <person name="Hameed A."/>
            <person name="Lin S.-Y."/>
            <person name="Shahina M."/>
            <person name="Lai W.-A."/>
            <person name="Young C.-C."/>
        </authorList>
    </citation>
    <scope>NUCLEOTIDE SEQUENCE [LARGE SCALE GENOMIC DNA]</scope>
    <source>
        <strain evidence="5 6">CC-PW-75</strain>
    </source>
</reference>
<evidence type="ECO:0000313" key="5">
    <source>
        <dbReference type="EMBL" id="THD82496.1"/>
    </source>
</evidence>
<accession>A0A4S3MKJ8</accession>
<feature type="domain" description="Pilus formation protein N-terminal" evidence="4">
    <location>
        <begin position="45"/>
        <end position="109"/>
    </location>
</feature>
<dbReference type="PANTHER" id="PTHR30332">
    <property type="entry name" value="PROBABLE GENERAL SECRETION PATHWAY PROTEIN D"/>
    <property type="match status" value="1"/>
</dbReference>
<dbReference type="Pfam" id="PF13629">
    <property type="entry name" value="T2SS-T3SS_pil_N"/>
    <property type="match status" value="1"/>
</dbReference>
<dbReference type="InterPro" id="IPR001775">
    <property type="entry name" value="GspD/PilQ"/>
</dbReference>
<protein>
    <submittedName>
        <fullName evidence="5">Type II and III secretion system protein family protein</fullName>
    </submittedName>
</protein>
<keyword evidence="6" id="KW-1185">Reference proteome</keyword>
<dbReference type="Pfam" id="PF00263">
    <property type="entry name" value="Secretin"/>
    <property type="match status" value="1"/>
</dbReference>
<dbReference type="Proteomes" id="UP000309450">
    <property type="component" value="Unassembled WGS sequence"/>
</dbReference>
<gene>
    <name evidence="5" type="ORF">E7811_15535</name>
</gene>
<feature type="domain" description="Type II/III secretion system secretin-like" evidence="3">
    <location>
        <begin position="245"/>
        <end position="404"/>
    </location>
</feature>
<dbReference type="EMBL" id="SSND01000004">
    <property type="protein sequence ID" value="THD82496.1"/>
    <property type="molecule type" value="Genomic_DNA"/>
</dbReference>
<dbReference type="InterPro" id="IPR004846">
    <property type="entry name" value="T2SS/T3SS_dom"/>
</dbReference>
<dbReference type="PRINTS" id="PR00811">
    <property type="entry name" value="BCTERIALGSPD"/>
</dbReference>
<dbReference type="AlphaFoldDB" id="A0A4S3MKJ8"/>
<sequence>MDGLRTAARCSVLACALALPAVAPQVVHAQERAIFLGTGGPVVPIEIRPGFTLTLSTNVPFTDIVVGNSQVADVFPLSDRSVYVQGNNPGTTNISYYDANKKLLGTTILKVRTDFSELQQAIDGAVPSARVDVENLNGRIRISGVVKDNVDRDRILEIAQQYSENPVVNAMRVVDPQQVQLDVRILEVSRNFGRELGVNLTGTNAGVTRMTTGNAVNAANPPFGSFVGNLLEIAGTEIDIVINTLEGKGLARRLANPTLVTTSGVEANFVVGGEVPIVSPVFGDNGSTATQTDYREYGVRLNFRPVVMDNNQISLRIRPEVSDIDTSVIVNGNPAFISRKADTTVTLRDGQSFAIAGLLQVDNERNIQAVPWISQVPILGTLFRSTAFQKNETDLVILVTPRLVQPGTPNRPLVSPLDQTRSSNDVELFLMGMLEVNKDMIRGYRNGEGIIGPYGHIIDLDFNDALLTKK</sequence>
<evidence type="ECO:0000256" key="2">
    <source>
        <dbReference type="SAM" id="SignalP"/>
    </source>
</evidence>
<evidence type="ECO:0000259" key="4">
    <source>
        <dbReference type="Pfam" id="PF13629"/>
    </source>
</evidence>
<evidence type="ECO:0000256" key="1">
    <source>
        <dbReference type="RuleBase" id="RU004003"/>
    </source>
</evidence>
<dbReference type="GO" id="GO:0009306">
    <property type="term" value="P:protein secretion"/>
    <property type="evidence" value="ECO:0007669"/>
    <property type="project" value="InterPro"/>
</dbReference>
<dbReference type="GO" id="GO:0015627">
    <property type="term" value="C:type II protein secretion system complex"/>
    <property type="evidence" value="ECO:0007669"/>
    <property type="project" value="TreeGrafter"/>
</dbReference>